<keyword evidence="3" id="KW-1185">Reference proteome</keyword>
<dbReference type="OrthoDB" id="7774376at2"/>
<proteinExistence type="predicted"/>
<evidence type="ECO:0000313" key="2">
    <source>
        <dbReference type="EMBL" id="TNC49630.1"/>
    </source>
</evidence>
<sequence>MTSLRRRAFPLLFTLILGAAAPLAASDLGLEARPVLIIQGDQGGPIGERTMEVDHINRDHREAEIRGQVCFSSCTIYLGIRDLCVGANTVFGFHGPWSEHGPIDPVWFEYWSEVMSRYYSPGLAAWFMQKARHVGPDEVMRVTGRNLGRLGYTICDA</sequence>
<organism evidence="2 3">
    <name type="scientific">Rubellimicrobium rubrum</name>
    <dbReference type="NCBI Taxonomy" id="2585369"/>
    <lineage>
        <taxon>Bacteria</taxon>
        <taxon>Pseudomonadati</taxon>
        <taxon>Pseudomonadota</taxon>
        <taxon>Alphaproteobacteria</taxon>
        <taxon>Rhodobacterales</taxon>
        <taxon>Roseobacteraceae</taxon>
        <taxon>Rubellimicrobium</taxon>
    </lineage>
</organism>
<feature type="signal peptide" evidence="1">
    <location>
        <begin position="1"/>
        <end position="25"/>
    </location>
</feature>
<dbReference type="Proteomes" id="UP000305887">
    <property type="component" value="Unassembled WGS sequence"/>
</dbReference>
<reference evidence="2 3" key="1">
    <citation type="submission" date="2019-06" db="EMBL/GenBank/DDBJ databases">
        <title>YIM 131921 draft genome.</title>
        <authorList>
            <person name="Jiang L."/>
        </authorList>
    </citation>
    <scope>NUCLEOTIDE SEQUENCE [LARGE SCALE GENOMIC DNA]</scope>
    <source>
        <strain evidence="2 3">YIM 131921</strain>
    </source>
</reference>
<gene>
    <name evidence="2" type="ORF">FHG66_11020</name>
</gene>
<dbReference type="RefSeq" id="WP_139076799.1">
    <property type="nucleotide sequence ID" value="NZ_VDFU01000010.1"/>
</dbReference>
<feature type="chain" id="PRO_5022742974" evidence="1">
    <location>
        <begin position="26"/>
        <end position="157"/>
    </location>
</feature>
<comment type="caution">
    <text evidence="2">The sequence shown here is derived from an EMBL/GenBank/DDBJ whole genome shotgun (WGS) entry which is preliminary data.</text>
</comment>
<name>A0A5C4MYP2_9RHOB</name>
<evidence type="ECO:0000256" key="1">
    <source>
        <dbReference type="SAM" id="SignalP"/>
    </source>
</evidence>
<evidence type="ECO:0000313" key="3">
    <source>
        <dbReference type="Proteomes" id="UP000305887"/>
    </source>
</evidence>
<protein>
    <submittedName>
        <fullName evidence="2">Uncharacterized protein</fullName>
    </submittedName>
</protein>
<dbReference type="EMBL" id="VDFU01000010">
    <property type="protein sequence ID" value="TNC49630.1"/>
    <property type="molecule type" value="Genomic_DNA"/>
</dbReference>
<accession>A0A5C4MYP2</accession>
<dbReference type="AlphaFoldDB" id="A0A5C4MYP2"/>
<keyword evidence="1" id="KW-0732">Signal</keyword>